<gene>
    <name evidence="2" type="ORF">HMPREF9455_02451</name>
</gene>
<proteinExistence type="predicted"/>
<evidence type="ECO:0000256" key="1">
    <source>
        <dbReference type="SAM" id="SignalP"/>
    </source>
</evidence>
<protein>
    <recommendedName>
        <fullName evidence="4">Lipocalin-like domain-containing protein</fullName>
    </recommendedName>
</protein>
<comment type="caution">
    <text evidence="2">The sequence shown here is derived from an EMBL/GenBank/DDBJ whole genome shotgun (WGS) entry which is preliminary data.</text>
</comment>
<dbReference type="AlphaFoldDB" id="F5IZD4"/>
<dbReference type="HOGENOM" id="CLU_1755947_0_0_10"/>
<dbReference type="Proteomes" id="UP000004913">
    <property type="component" value="Unassembled WGS sequence"/>
</dbReference>
<evidence type="ECO:0000313" key="3">
    <source>
        <dbReference type="Proteomes" id="UP000004913"/>
    </source>
</evidence>
<dbReference type="STRING" id="742766.HMPREF9455_02451"/>
<organism evidence="2 3">
    <name type="scientific">Dysgonomonas gadei ATCC BAA-286</name>
    <dbReference type="NCBI Taxonomy" id="742766"/>
    <lineage>
        <taxon>Bacteria</taxon>
        <taxon>Pseudomonadati</taxon>
        <taxon>Bacteroidota</taxon>
        <taxon>Bacteroidia</taxon>
        <taxon>Bacteroidales</taxon>
        <taxon>Dysgonomonadaceae</taxon>
        <taxon>Dysgonomonas</taxon>
    </lineage>
</organism>
<evidence type="ECO:0008006" key="4">
    <source>
        <dbReference type="Google" id="ProtNLM"/>
    </source>
</evidence>
<evidence type="ECO:0000313" key="2">
    <source>
        <dbReference type="EMBL" id="EGK01259.1"/>
    </source>
</evidence>
<dbReference type="EMBL" id="ADLV01000029">
    <property type="protein sequence ID" value="EGK01259.1"/>
    <property type="molecule type" value="Genomic_DNA"/>
</dbReference>
<feature type="chain" id="PRO_5003325622" description="Lipocalin-like domain-containing protein" evidence="1">
    <location>
        <begin position="23"/>
        <end position="148"/>
    </location>
</feature>
<accession>F5IZD4</accession>
<sequence length="148" mass="16159">MKKKILLLAFFACVLISVSATAQTTYRLVINNELNISCQFEVYARLKMSSSTPAIDANTYDLTGVNEPTVSAWSSVSGQLNCYSLEGIVVRLKPAIFSNWYGDFTGVSMGSFGSHTIDTGIWTQGSSQLSFTCRMSYSNNTVNVTIGH</sequence>
<feature type="signal peptide" evidence="1">
    <location>
        <begin position="1"/>
        <end position="22"/>
    </location>
</feature>
<keyword evidence="1" id="KW-0732">Signal</keyword>
<keyword evidence="3" id="KW-1185">Reference proteome</keyword>
<reference evidence="2 3" key="1">
    <citation type="submission" date="2011-04" db="EMBL/GenBank/DDBJ databases">
        <title>The Genome Sequence of Dysgonomonas gadei ATCC BAA-286.</title>
        <authorList>
            <consortium name="The Broad Institute Genome Sequencing Platform"/>
            <person name="Earl A."/>
            <person name="Ward D."/>
            <person name="Feldgarden M."/>
            <person name="Gevers D."/>
            <person name="Pudlo N."/>
            <person name="Martens E."/>
            <person name="Allen-Vercoe E."/>
            <person name="Young S.K."/>
            <person name="Zeng Q."/>
            <person name="Gargeya S."/>
            <person name="Fitzgerald M."/>
            <person name="Haas B."/>
            <person name="Abouelleil A."/>
            <person name="Alvarado L."/>
            <person name="Arachchi H.M."/>
            <person name="Berlin A."/>
            <person name="Brown A."/>
            <person name="Chapman S.B."/>
            <person name="Chen Z."/>
            <person name="Dunbar C."/>
            <person name="Freedman E."/>
            <person name="Gearin G."/>
            <person name="Gellesch M."/>
            <person name="Goldberg J."/>
            <person name="Griggs A."/>
            <person name="Gujja S."/>
            <person name="Heiman D."/>
            <person name="Howarth C."/>
            <person name="Larson L."/>
            <person name="Lui A."/>
            <person name="MacDonald P.J.P."/>
            <person name="Mehta T."/>
            <person name="Montmayeur A."/>
            <person name="Murphy C."/>
            <person name="Neiman D."/>
            <person name="Pearson M."/>
            <person name="Priest M."/>
            <person name="Roberts A."/>
            <person name="Saif S."/>
            <person name="Shea T."/>
            <person name="Shenoy N."/>
            <person name="Sisk P."/>
            <person name="Stolte C."/>
            <person name="Sykes S."/>
            <person name="Yandava C."/>
            <person name="Wortman J."/>
            <person name="Nusbaum C."/>
            <person name="Birren B."/>
        </authorList>
    </citation>
    <scope>NUCLEOTIDE SEQUENCE [LARGE SCALE GENOMIC DNA]</scope>
    <source>
        <strain evidence="2 3">ATCC BAA-286</strain>
    </source>
</reference>
<name>F5IZD4_9BACT</name>